<accession>A0A087U5L2</accession>
<dbReference type="InterPro" id="IPR036397">
    <property type="entry name" value="RNaseH_sf"/>
</dbReference>
<dbReference type="PANTHER" id="PTHR46060:SF1">
    <property type="entry name" value="MARINER MOS1 TRANSPOSASE-LIKE PROTEIN"/>
    <property type="match status" value="1"/>
</dbReference>
<sequence>MLTAFFDIQVPLLLEFKEPYVPINARKLDNVHRKLDKPHKAIKSKSPGILSLGAIFLHDNARPHIPRVCVEALARKKWDVLEHPAYSFDLSPCDYHIFRTLKKRLMGQGF</sequence>
<organism evidence="1 2">
    <name type="scientific">Stegodyphus mimosarum</name>
    <name type="common">African social velvet spider</name>
    <dbReference type="NCBI Taxonomy" id="407821"/>
    <lineage>
        <taxon>Eukaryota</taxon>
        <taxon>Metazoa</taxon>
        <taxon>Ecdysozoa</taxon>
        <taxon>Arthropoda</taxon>
        <taxon>Chelicerata</taxon>
        <taxon>Arachnida</taxon>
        <taxon>Araneae</taxon>
        <taxon>Araneomorphae</taxon>
        <taxon>Entelegynae</taxon>
        <taxon>Eresoidea</taxon>
        <taxon>Eresidae</taxon>
        <taxon>Stegodyphus</taxon>
    </lineage>
</organism>
<dbReference type="STRING" id="407821.A0A087U5L2"/>
<dbReference type="OrthoDB" id="10017160at2759"/>
<protein>
    <submittedName>
        <fullName evidence="1">Histone-lysine N-methyltransferase SETMAR</fullName>
    </submittedName>
</protein>
<evidence type="ECO:0000313" key="1">
    <source>
        <dbReference type="EMBL" id="KFM72651.1"/>
    </source>
</evidence>
<keyword evidence="1" id="KW-0808">Transferase</keyword>
<proteinExistence type="predicted"/>
<name>A0A087U5L2_STEMI</name>
<dbReference type="Gene3D" id="3.30.420.10">
    <property type="entry name" value="Ribonuclease H-like superfamily/Ribonuclease H"/>
    <property type="match status" value="1"/>
</dbReference>
<reference evidence="1 2" key="1">
    <citation type="submission" date="2013-11" db="EMBL/GenBank/DDBJ databases">
        <title>Genome sequencing of Stegodyphus mimosarum.</title>
        <authorList>
            <person name="Bechsgaard J."/>
        </authorList>
    </citation>
    <scope>NUCLEOTIDE SEQUENCE [LARGE SCALE GENOMIC DNA]</scope>
</reference>
<keyword evidence="2" id="KW-1185">Reference proteome</keyword>
<dbReference type="GO" id="GO:0003676">
    <property type="term" value="F:nucleic acid binding"/>
    <property type="evidence" value="ECO:0007669"/>
    <property type="project" value="InterPro"/>
</dbReference>
<evidence type="ECO:0000313" key="2">
    <source>
        <dbReference type="Proteomes" id="UP000054359"/>
    </source>
</evidence>
<dbReference type="OMA" id="YVPINAR"/>
<dbReference type="Proteomes" id="UP000054359">
    <property type="component" value="Unassembled WGS sequence"/>
</dbReference>
<dbReference type="InterPro" id="IPR052709">
    <property type="entry name" value="Transposase-MT_Hybrid"/>
</dbReference>
<dbReference type="PANTHER" id="PTHR46060">
    <property type="entry name" value="MARINER MOS1 TRANSPOSASE-LIKE PROTEIN"/>
    <property type="match status" value="1"/>
</dbReference>
<dbReference type="GO" id="GO:0032259">
    <property type="term" value="P:methylation"/>
    <property type="evidence" value="ECO:0007669"/>
    <property type="project" value="UniProtKB-KW"/>
</dbReference>
<dbReference type="EMBL" id="KK118297">
    <property type="protein sequence ID" value="KFM72651.1"/>
    <property type="molecule type" value="Genomic_DNA"/>
</dbReference>
<keyword evidence="1" id="KW-0489">Methyltransferase</keyword>
<dbReference type="GO" id="GO:0008168">
    <property type="term" value="F:methyltransferase activity"/>
    <property type="evidence" value="ECO:0007669"/>
    <property type="project" value="UniProtKB-KW"/>
</dbReference>
<dbReference type="AlphaFoldDB" id="A0A087U5L2"/>
<gene>
    <name evidence="1" type="ORF">X975_17559</name>
</gene>
<feature type="non-terminal residue" evidence="1">
    <location>
        <position position="110"/>
    </location>
</feature>